<keyword evidence="3" id="KW-1185">Reference proteome</keyword>
<evidence type="ECO:0000313" key="3">
    <source>
        <dbReference type="Proteomes" id="UP000031982"/>
    </source>
</evidence>
<name>A0ABR5AZR1_BACBA</name>
<reference evidence="2 3" key="1">
    <citation type="submission" date="2015-01" db="EMBL/GenBank/DDBJ databases">
        <title>Genome Assembly of Bacillus badius MTCC 1458.</title>
        <authorList>
            <person name="Verma A."/>
            <person name="Khatri I."/>
            <person name="Mual P."/>
            <person name="Subramanian S."/>
            <person name="Krishnamurthi S."/>
        </authorList>
    </citation>
    <scope>NUCLEOTIDE SEQUENCE [LARGE SCALE GENOMIC DNA]</scope>
    <source>
        <strain evidence="2 3">MTCC 1458</strain>
    </source>
</reference>
<gene>
    <name evidence="2" type="ORF">SD77_0078</name>
</gene>
<dbReference type="PANTHER" id="PTHR38433:SF1">
    <property type="entry name" value="DUF1641 DOMAIN-CONTAINING PROTEIN"/>
    <property type="match status" value="1"/>
</dbReference>
<proteinExistence type="predicted"/>
<evidence type="ECO:0008006" key="4">
    <source>
        <dbReference type="Google" id="ProtNLM"/>
    </source>
</evidence>
<dbReference type="Pfam" id="PF07849">
    <property type="entry name" value="DUF1641"/>
    <property type="match status" value="1"/>
</dbReference>
<evidence type="ECO:0000256" key="1">
    <source>
        <dbReference type="SAM" id="MobiDB-lite"/>
    </source>
</evidence>
<dbReference type="PANTHER" id="PTHR38433">
    <property type="match status" value="1"/>
</dbReference>
<dbReference type="RefSeq" id="WP_041099419.1">
    <property type="nucleotide sequence ID" value="NZ_JARTHD010000022.1"/>
</dbReference>
<comment type="caution">
    <text evidence="2">The sequence shown here is derived from an EMBL/GenBank/DDBJ whole genome shotgun (WGS) entry which is preliminary data.</text>
</comment>
<organism evidence="2 3">
    <name type="scientific">Bacillus badius</name>
    <dbReference type="NCBI Taxonomy" id="1455"/>
    <lineage>
        <taxon>Bacteria</taxon>
        <taxon>Bacillati</taxon>
        <taxon>Bacillota</taxon>
        <taxon>Bacilli</taxon>
        <taxon>Bacillales</taxon>
        <taxon>Bacillaceae</taxon>
        <taxon>Pseudobacillus</taxon>
    </lineage>
</organism>
<dbReference type="EMBL" id="JXLP01000001">
    <property type="protein sequence ID" value="KIL80230.1"/>
    <property type="molecule type" value="Genomic_DNA"/>
</dbReference>
<dbReference type="InterPro" id="IPR012440">
    <property type="entry name" value="DUF1641"/>
</dbReference>
<evidence type="ECO:0000313" key="2">
    <source>
        <dbReference type="EMBL" id="KIL80230.1"/>
    </source>
</evidence>
<accession>A0ABR5AZR1</accession>
<feature type="region of interest" description="Disordered" evidence="1">
    <location>
        <begin position="1"/>
        <end position="20"/>
    </location>
</feature>
<protein>
    <recommendedName>
        <fullName evidence="4">DUF1641 domain-containing protein</fullName>
    </recommendedName>
</protein>
<sequence length="159" mass="17291">MAEPITSIRKKEETSEESAQQKLTDLQRLLADNEEALNSIVHMIGELNDMGALEAASSILQAKEQVAGIALHQVSREPVTNVINHFLNAAGALAKTDPDMMKKLAGSLTAGMAEANEHLHSSKPVGMIDLLKVLKDPDINRAIRFGLHFLKGMGKELQE</sequence>
<dbReference type="Proteomes" id="UP000031982">
    <property type="component" value="Unassembled WGS sequence"/>
</dbReference>